<evidence type="ECO:0000313" key="1">
    <source>
        <dbReference type="EMBL" id="KFD47442.1"/>
    </source>
</evidence>
<evidence type="ECO:0000313" key="3">
    <source>
        <dbReference type="Proteomes" id="UP000030764"/>
    </source>
</evidence>
<gene>
    <name evidence="1" type="ORF">M513_11667</name>
    <name evidence="2" type="ORF">M514_11667</name>
</gene>
<dbReference type="EMBL" id="KL367657">
    <property type="protein sequence ID" value="KFD60625.1"/>
    <property type="molecule type" value="Genomic_DNA"/>
</dbReference>
<dbReference type="AlphaFoldDB" id="A0A085LR46"/>
<accession>A0A085LR46</accession>
<dbReference type="Proteomes" id="UP000030764">
    <property type="component" value="Unassembled WGS sequence"/>
</dbReference>
<evidence type="ECO:0000313" key="2">
    <source>
        <dbReference type="EMBL" id="KFD60625.1"/>
    </source>
</evidence>
<proteinExistence type="predicted"/>
<reference evidence="1 3" key="1">
    <citation type="journal article" date="2014" name="Nat. Genet.">
        <title>Genome and transcriptome of the porcine whipworm Trichuris suis.</title>
        <authorList>
            <person name="Jex A.R."/>
            <person name="Nejsum P."/>
            <person name="Schwarz E.M."/>
            <person name="Hu L."/>
            <person name="Young N.D."/>
            <person name="Hall R.S."/>
            <person name="Korhonen P.K."/>
            <person name="Liao S."/>
            <person name="Thamsborg S."/>
            <person name="Xia J."/>
            <person name="Xu P."/>
            <person name="Wang S."/>
            <person name="Scheerlinck J.P."/>
            <person name="Hofmann A."/>
            <person name="Sternberg P.W."/>
            <person name="Wang J."/>
            <person name="Gasser R.B."/>
        </authorList>
    </citation>
    <scope>NUCLEOTIDE SEQUENCE [LARGE SCALE GENOMIC DNA]</scope>
    <source>
        <strain evidence="2">DCEP-RM93F</strain>
        <strain evidence="1">DCEP-RM93M</strain>
    </source>
</reference>
<organism evidence="1 3">
    <name type="scientific">Trichuris suis</name>
    <name type="common">pig whipworm</name>
    <dbReference type="NCBI Taxonomy" id="68888"/>
    <lineage>
        <taxon>Eukaryota</taxon>
        <taxon>Metazoa</taxon>
        <taxon>Ecdysozoa</taxon>
        <taxon>Nematoda</taxon>
        <taxon>Enoplea</taxon>
        <taxon>Dorylaimia</taxon>
        <taxon>Trichinellida</taxon>
        <taxon>Trichuridae</taxon>
        <taxon>Trichuris</taxon>
    </lineage>
</organism>
<dbReference type="Proteomes" id="UP000030758">
    <property type="component" value="Unassembled WGS sequence"/>
</dbReference>
<name>A0A085LR46_9BILA</name>
<keyword evidence="3" id="KW-1185">Reference proteome</keyword>
<sequence>MATRRNSYGTSIPERPYLLSFHSWTTPRVELPLTVIDMNCSDGSSATTGGHMRKPLSAFDRSGKVDSDAYNPTHSESTCLVVTHL</sequence>
<dbReference type="EMBL" id="KL363326">
    <property type="protein sequence ID" value="KFD47442.1"/>
    <property type="molecule type" value="Genomic_DNA"/>
</dbReference>
<protein>
    <submittedName>
        <fullName evidence="1">Uncharacterized protein</fullName>
    </submittedName>
</protein>